<feature type="domain" description="HTH araC/xylS-type" evidence="5">
    <location>
        <begin position="167"/>
        <end position="256"/>
    </location>
</feature>
<dbReference type="Gene3D" id="1.10.10.60">
    <property type="entry name" value="Homeodomain-like"/>
    <property type="match status" value="1"/>
</dbReference>
<dbReference type="InterPro" id="IPR050204">
    <property type="entry name" value="AraC_XylS_family_regulators"/>
</dbReference>
<dbReference type="GO" id="GO:0003700">
    <property type="term" value="F:DNA-binding transcription factor activity"/>
    <property type="evidence" value="ECO:0007669"/>
    <property type="project" value="InterPro"/>
</dbReference>
<reference evidence="7" key="1">
    <citation type="journal article" date="2017" name="Med. Chem. Commun.">
        <title>Nonomuraea sp. ATCC 55076 harbours the largest actinomycete chromosome to date and the kistamicin biosynthetic gene cluster.</title>
        <authorList>
            <person name="Nazari B."/>
            <person name="Forneris C.C."/>
            <person name="Gibson M.I."/>
            <person name="Moon K."/>
            <person name="Schramma K.R."/>
            <person name="Seyedsayamdost M.R."/>
        </authorList>
    </citation>
    <scope>NUCLEOTIDE SEQUENCE [LARGE SCALE GENOMIC DNA]</scope>
    <source>
        <strain evidence="7">ATCC 55076</strain>
    </source>
</reference>
<dbReference type="PANTHER" id="PTHR46796">
    <property type="entry name" value="HTH-TYPE TRANSCRIPTIONAL ACTIVATOR RHAS-RELATED"/>
    <property type="match status" value="1"/>
</dbReference>
<evidence type="ECO:0000259" key="5">
    <source>
        <dbReference type="PROSITE" id="PS01124"/>
    </source>
</evidence>
<dbReference type="Pfam" id="PF12833">
    <property type="entry name" value="HTH_18"/>
    <property type="match status" value="1"/>
</dbReference>
<dbReference type="OrthoDB" id="2559672at2"/>
<accession>A0A1V0AI01</accession>
<gene>
    <name evidence="6" type="ORF">BKM31_56975</name>
</gene>
<evidence type="ECO:0000256" key="1">
    <source>
        <dbReference type="ARBA" id="ARBA00023015"/>
    </source>
</evidence>
<keyword evidence="2" id="KW-0238">DNA-binding</keyword>
<sequence>MSATSGLAMVEAAPSAALRPYVTRLCAYREHYAEPVTRSEMAMPGSVLVLAFGTPMEAGGQRVRAFGGGLGDRFTVTRVAGPSEGVEVFLTPFGARRLYGLPMRHLTNRVVPISDLLGPRADAFVERLAETSSWRARLALADRLLSERIAAGPELGPELPWAWARLLETGGRLSVASLADALGWSHRHLVARFHDQVGLPPKTVARVIRFGRALRLLRAGTAPAVAAAECGFYDQAHMNREFRVLGDTTPGQIRPRPGGAAPASWAS</sequence>
<keyword evidence="3" id="KW-0804">Transcription</keyword>
<evidence type="ECO:0000256" key="2">
    <source>
        <dbReference type="ARBA" id="ARBA00023125"/>
    </source>
</evidence>
<dbReference type="InterPro" id="IPR018060">
    <property type="entry name" value="HTH_AraC"/>
</dbReference>
<organism evidence="6 7">
    <name type="scientific">[Actinomadura] parvosata subsp. kistnae</name>
    <dbReference type="NCBI Taxonomy" id="1909395"/>
    <lineage>
        <taxon>Bacteria</taxon>
        <taxon>Bacillati</taxon>
        <taxon>Actinomycetota</taxon>
        <taxon>Actinomycetes</taxon>
        <taxon>Streptosporangiales</taxon>
        <taxon>Streptosporangiaceae</taxon>
        <taxon>Nonomuraea</taxon>
    </lineage>
</organism>
<keyword evidence="1" id="KW-0805">Transcription regulation</keyword>
<dbReference type="InterPro" id="IPR009057">
    <property type="entry name" value="Homeodomain-like_sf"/>
</dbReference>
<dbReference type="PROSITE" id="PS01124">
    <property type="entry name" value="HTH_ARAC_FAMILY_2"/>
    <property type="match status" value="1"/>
</dbReference>
<dbReference type="GO" id="GO:0043565">
    <property type="term" value="F:sequence-specific DNA binding"/>
    <property type="evidence" value="ECO:0007669"/>
    <property type="project" value="InterPro"/>
</dbReference>
<name>A0A1V0AI01_9ACTN</name>
<dbReference type="Pfam" id="PF20240">
    <property type="entry name" value="DUF6597"/>
    <property type="match status" value="1"/>
</dbReference>
<evidence type="ECO:0000313" key="7">
    <source>
        <dbReference type="Proteomes" id="UP000190797"/>
    </source>
</evidence>
<evidence type="ECO:0000256" key="3">
    <source>
        <dbReference type="ARBA" id="ARBA00023163"/>
    </source>
</evidence>
<dbReference type="InterPro" id="IPR046532">
    <property type="entry name" value="DUF6597"/>
</dbReference>
<proteinExistence type="predicted"/>
<feature type="region of interest" description="Disordered" evidence="4">
    <location>
        <begin position="247"/>
        <end position="267"/>
    </location>
</feature>
<keyword evidence="7" id="KW-1185">Reference proteome</keyword>
<dbReference type="SUPFAM" id="SSF46689">
    <property type="entry name" value="Homeodomain-like"/>
    <property type="match status" value="1"/>
</dbReference>
<dbReference type="EMBL" id="CP017717">
    <property type="protein sequence ID" value="AQZ69712.1"/>
    <property type="molecule type" value="Genomic_DNA"/>
</dbReference>
<dbReference type="KEGG" id="noa:BKM31_56975"/>
<dbReference type="RefSeq" id="WP_080046102.1">
    <property type="nucleotide sequence ID" value="NZ_CP017717.1"/>
</dbReference>
<evidence type="ECO:0000256" key="4">
    <source>
        <dbReference type="SAM" id="MobiDB-lite"/>
    </source>
</evidence>
<dbReference type="Proteomes" id="UP000190797">
    <property type="component" value="Chromosome"/>
</dbReference>
<dbReference type="PANTHER" id="PTHR46796:SF15">
    <property type="entry name" value="BLL1074 PROTEIN"/>
    <property type="match status" value="1"/>
</dbReference>
<protein>
    <recommendedName>
        <fullName evidence="5">HTH araC/xylS-type domain-containing protein</fullName>
    </recommendedName>
</protein>
<dbReference type="AlphaFoldDB" id="A0A1V0AI01"/>
<evidence type="ECO:0000313" key="6">
    <source>
        <dbReference type="EMBL" id="AQZ69712.1"/>
    </source>
</evidence>
<dbReference type="STRING" id="1909395.BKM31_56975"/>
<dbReference type="SMART" id="SM00342">
    <property type="entry name" value="HTH_ARAC"/>
    <property type="match status" value="1"/>
</dbReference>